<evidence type="ECO:0000313" key="20">
    <source>
        <dbReference type="Proteomes" id="UP000530564"/>
    </source>
</evidence>
<dbReference type="Proteomes" id="UP000530564">
    <property type="component" value="Unassembled WGS sequence"/>
</dbReference>
<keyword evidence="7 14" id="KW-0274">FAD</keyword>
<dbReference type="InterPro" id="IPR001100">
    <property type="entry name" value="Pyr_nuc-diS_OxRdtase"/>
</dbReference>
<dbReference type="PRINTS" id="PR00368">
    <property type="entry name" value="FADPNR"/>
</dbReference>
<keyword evidence="10" id="KW-1015">Disulfide bond</keyword>
<dbReference type="GO" id="GO:0050660">
    <property type="term" value="F:flavin adenine dinucleotide binding"/>
    <property type="evidence" value="ECO:0007669"/>
    <property type="project" value="InterPro"/>
</dbReference>
<dbReference type="EC" id="1.8.1.4" evidence="3 16"/>
<dbReference type="PRINTS" id="PR00411">
    <property type="entry name" value="PNDRDTASEI"/>
</dbReference>
<evidence type="ECO:0000256" key="5">
    <source>
        <dbReference type="ARBA" id="ARBA00022490"/>
    </source>
</evidence>
<evidence type="ECO:0000256" key="12">
    <source>
        <dbReference type="ARBA" id="ARBA00049187"/>
    </source>
</evidence>
<evidence type="ECO:0000256" key="15">
    <source>
        <dbReference type="PIRSR" id="PIRSR000350-4"/>
    </source>
</evidence>
<evidence type="ECO:0000256" key="2">
    <source>
        <dbReference type="ARBA" id="ARBA00007532"/>
    </source>
</evidence>
<dbReference type="GO" id="GO:0004148">
    <property type="term" value="F:dihydrolipoyl dehydrogenase (NADH) activity"/>
    <property type="evidence" value="ECO:0007669"/>
    <property type="project" value="UniProtKB-EC"/>
</dbReference>
<dbReference type="InterPro" id="IPR036188">
    <property type="entry name" value="FAD/NAD-bd_sf"/>
</dbReference>
<dbReference type="SUPFAM" id="SSF51905">
    <property type="entry name" value="FAD/NAD(P)-binding domain"/>
    <property type="match status" value="1"/>
</dbReference>
<comment type="similarity">
    <text evidence="2 16">Belongs to the class-I pyridine nucleotide-disulfide oxidoreductase family.</text>
</comment>
<sequence length="466" mass="48944">MDFDVIVIGSGPGGYVTAIRASQLGFKTAIVEREALGGVCLNWGCIPTKALLKSGEAYENLSHMADYGLKVEKASFDFSKIVERSRKVAGQLNSGVAFLMKKHKIEVIEGVAKLEKGQGAPKVVVALKAGGSRTVQAKHVILATGARARTVPAVGMEPDGDRIWTYREAMVPKAAPKSLIVIGSGAIGIEFASFYRALGSDVTVIEALPRILPVEDEEVSKTAHKAFEKRGLKFRVGASVKKLAKSKTGVSIELEAGGKAETLEADIAIVAIGIVGNVEDLGLEALGVKVEKTHVVTDAHGGTGVPGLYAIGDVAGPPWLAHKASHEGVHCVEHIAGLKPNNLSSPIPGCTYSTPQIASVGLTEAQAKEQGIEAKVGRFPFKVNGKAIAAGETEGFVKTVFDGKTGALIGAHMIGAEVTEMIQGFTLAITLEATEEEVFATVFPHPTMSEAMHEAALDAYGRVLHI</sequence>
<evidence type="ECO:0000256" key="9">
    <source>
        <dbReference type="ARBA" id="ARBA00023027"/>
    </source>
</evidence>
<accession>A0A839ZV63</accession>
<dbReference type="InterPro" id="IPR016156">
    <property type="entry name" value="FAD/NAD-linked_Rdtase_dimer_sf"/>
</dbReference>
<dbReference type="PIRSF" id="PIRSF000350">
    <property type="entry name" value="Mercury_reductase_MerA"/>
    <property type="match status" value="1"/>
</dbReference>
<dbReference type="RefSeq" id="WP_183770040.1">
    <property type="nucleotide sequence ID" value="NZ_JACIDK010000001.1"/>
</dbReference>
<evidence type="ECO:0000256" key="3">
    <source>
        <dbReference type="ARBA" id="ARBA00012608"/>
    </source>
</evidence>
<dbReference type="Gene3D" id="3.50.50.60">
    <property type="entry name" value="FAD/NAD(P)-binding domain"/>
    <property type="match status" value="2"/>
</dbReference>
<dbReference type="InterPro" id="IPR006258">
    <property type="entry name" value="Lipoamide_DH"/>
</dbReference>
<feature type="domain" description="Pyridine nucleotide-disulphide oxidoreductase dimerisation" evidence="17">
    <location>
        <begin position="347"/>
        <end position="456"/>
    </location>
</feature>
<proteinExistence type="inferred from homology"/>
<dbReference type="PROSITE" id="PS00076">
    <property type="entry name" value="PYRIDINE_REDOX_1"/>
    <property type="match status" value="1"/>
</dbReference>
<evidence type="ECO:0000256" key="1">
    <source>
        <dbReference type="ARBA" id="ARBA00004496"/>
    </source>
</evidence>
<feature type="active site" description="Proton acceptor" evidence="13">
    <location>
        <position position="445"/>
    </location>
</feature>
<evidence type="ECO:0000256" key="11">
    <source>
        <dbReference type="ARBA" id="ARBA00023284"/>
    </source>
</evidence>
<gene>
    <name evidence="19" type="ORF">GGQ61_000873</name>
</gene>
<dbReference type="InterPro" id="IPR050151">
    <property type="entry name" value="Class-I_Pyr_Nuc-Dis_Oxidored"/>
</dbReference>
<dbReference type="Pfam" id="PF07992">
    <property type="entry name" value="Pyr_redox_2"/>
    <property type="match status" value="1"/>
</dbReference>
<keyword evidence="9 14" id="KW-0520">NAD</keyword>
<keyword evidence="5" id="KW-0963">Cytoplasm</keyword>
<dbReference type="InterPro" id="IPR004099">
    <property type="entry name" value="Pyr_nucl-diS_OxRdtase_dimer"/>
</dbReference>
<keyword evidence="20" id="KW-1185">Reference proteome</keyword>
<evidence type="ECO:0000259" key="17">
    <source>
        <dbReference type="Pfam" id="PF02852"/>
    </source>
</evidence>
<evidence type="ECO:0000256" key="13">
    <source>
        <dbReference type="PIRSR" id="PIRSR000350-2"/>
    </source>
</evidence>
<evidence type="ECO:0000256" key="6">
    <source>
        <dbReference type="ARBA" id="ARBA00022630"/>
    </source>
</evidence>
<dbReference type="Gene3D" id="3.30.390.30">
    <property type="match status" value="1"/>
</dbReference>
<evidence type="ECO:0000256" key="7">
    <source>
        <dbReference type="ARBA" id="ARBA00022827"/>
    </source>
</evidence>
<keyword evidence="14" id="KW-0547">Nucleotide-binding</keyword>
<evidence type="ECO:0000313" key="19">
    <source>
        <dbReference type="EMBL" id="MBB3890176.1"/>
    </source>
</evidence>
<comment type="catalytic activity">
    <reaction evidence="12 16">
        <text>N(6)-[(R)-dihydrolipoyl]-L-lysyl-[protein] + NAD(+) = N(6)-[(R)-lipoyl]-L-lysyl-[protein] + NADH + H(+)</text>
        <dbReference type="Rhea" id="RHEA:15045"/>
        <dbReference type="Rhea" id="RHEA-COMP:10474"/>
        <dbReference type="Rhea" id="RHEA-COMP:10475"/>
        <dbReference type="ChEBI" id="CHEBI:15378"/>
        <dbReference type="ChEBI" id="CHEBI:57540"/>
        <dbReference type="ChEBI" id="CHEBI:57945"/>
        <dbReference type="ChEBI" id="CHEBI:83099"/>
        <dbReference type="ChEBI" id="CHEBI:83100"/>
        <dbReference type="EC" id="1.8.1.4"/>
    </reaction>
</comment>
<protein>
    <recommendedName>
        <fullName evidence="4 16">Dihydrolipoyl dehydrogenase</fullName>
        <ecNumber evidence="3 16">1.8.1.4</ecNumber>
    </recommendedName>
</protein>
<feature type="binding site" evidence="14">
    <location>
        <position position="313"/>
    </location>
    <ligand>
        <name>FAD</name>
        <dbReference type="ChEBI" id="CHEBI:57692"/>
    </ligand>
</feature>
<keyword evidence="8 16" id="KW-0560">Oxidoreductase</keyword>
<dbReference type="InterPro" id="IPR023753">
    <property type="entry name" value="FAD/NAD-binding_dom"/>
</dbReference>
<evidence type="ECO:0000256" key="4">
    <source>
        <dbReference type="ARBA" id="ARBA00016961"/>
    </source>
</evidence>
<feature type="binding site" evidence="14">
    <location>
        <position position="273"/>
    </location>
    <ligand>
        <name>NAD(+)</name>
        <dbReference type="ChEBI" id="CHEBI:57540"/>
    </ligand>
</feature>
<dbReference type="PANTHER" id="PTHR22912:SF217">
    <property type="entry name" value="DIHYDROLIPOYL DEHYDROGENASE"/>
    <property type="match status" value="1"/>
</dbReference>
<dbReference type="AlphaFoldDB" id="A0A839ZV63"/>
<name>A0A839ZV63_9CAUL</name>
<comment type="caution">
    <text evidence="19">The sequence shown here is derived from an EMBL/GenBank/DDBJ whole genome shotgun (WGS) entry which is preliminary data.</text>
</comment>
<comment type="subcellular location">
    <subcellularLocation>
        <location evidence="1">Cytoplasm</location>
    </subcellularLocation>
</comment>
<reference evidence="19 20" key="1">
    <citation type="submission" date="2020-08" db="EMBL/GenBank/DDBJ databases">
        <title>Genomic Encyclopedia of Type Strains, Phase IV (KMG-IV): sequencing the most valuable type-strain genomes for metagenomic binning, comparative biology and taxonomic classification.</title>
        <authorList>
            <person name="Goeker M."/>
        </authorList>
    </citation>
    <scope>NUCLEOTIDE SEQUENCE [LARGE SCALE GENOMIC DNA]</scope>
    <source>
        <strain evidence="19 20">DSM 21793</strain>
    </source>
</reference>
<dbReference type="GO" id="GO:0005737">
    <property type="term" value="C:cytoplasm"/>
    <property type="evidence" value="ECO:0007669"/>
    <property type="project" value="UniProtKB-SubCell"/>
</dbReference>
<dbReference type="Pfam" id="PF02852">
    <property type="entry name" value="Pyr_redox_dim"/>
    <property type="match status" value="1"/>
</dbReference>
<comment type="cofactor">
    <cofactor evidence="14 16">
        <name>FAD</name>
        <dbReference type="ChEBI" id="CHEBI:57692"/>
    </cofactor>
    <text evidence="14 16">Binds 1 FAD per subunit.</text>
</comment>
<feature type="binding site" evidence="14">
    <location>
        <begin position="183"/>
        <end position="190"/>
    </location>
    <ligand>
        <name>NAD(+)</name>
        <dbReference type="ChEBI" id="CHEBI:57540"/>
    </ligand>
</feature>
<keyword evidence="6 16" id="KW-0285">Flavoprotein</keyword>
<feature type="domain" description="FAD/NAD(P)-binding" evidence="18">
    <location>
        <begin position="3"/>
        <end position="328"/>
    </location>
</feature>
<organism evidence="19 20">
    <name type="scientific">Phenylobacterium haematophilum</name>
    <dbReference type="NCBI Taxonomy" id="98513"/>
    <lineage>
        <taxon>Bacteria</taxon>
        <taxon>Pseudomonadati</taxon>
        <taxon>Pseudomonadota</taxon>
        <taxon>Alphaproteobacteria</taxon>
        <taxon>Caulobacterales</taxon>
        <taxon>Caulobacteraceae</taxon>
        <taxon>Phenylobacterium</taxon>
    </lineage>
</organism>
<dbReference type="GO" id="GO:0006103">
    <property type="term" value="P:2-oxoglutarate metabolic process"/>
    <property type="evidence" value="ECO:0007669"/>
    <property type="project" value="TreeGrafter"/>
</dbReference>
<dbReference type="InterPro" id="IPR012999">
    <property type="entry name" value="Pyr_OxRdtase_I_AS"/>
</dbReference>
<feature type="binding site" evidence="14">
    <location>
        <position position="49"/>
    </location>
    <ligand>
        <name>FAD</name>
        <dbReference type="ChEBI" id="CHEBI:57692"/>
    </ligand>
</feature>
<evidence type="ECO:0000256" key="14">
    <source>
        <dbReference type="PIRSR" id="PIRSR000350-3"/>
    </source>
</evidence>
<dbReference type="EMBL" id="JACIDK010000001">
    <property type="protein sequence ID" value="MBB3890176.1"/>
    <property type="molecule type" value="Genomic_DNA"/>
</dbReference>
<evidence type="ECO:0000259" key="18">
    <source>
        <dbReference type="Pfam" id="PF07992"/>
    </source>
</evidence>
<evidence type="ECO:0000256" key="16">
    <source>
        <dbReference type="RuleBase" id="RU003692"/>
    </source>
</evidence>
<dbReference type="FunFam" id="3.30.390.30:FF:000001">
    <property type="entry name" value="Dihydrolipoyl dehydrogenase"/>
    <property type="match status" value="1"/>
</dbReference>
<dbReference type="SUPFAM" id="SSF55424">
    <property type="entry name" value="FAD/NAD-linked reductases, dimerisation (C-terminal) domain"/>
    <property type="match status" value="1"/>
</dbReference>
<evidence type="ECO:0000256" key="8">
    <source>
        <dbReference type="ARBA" id="ARBA00023002"/>
    </source>
</evidence>
<feature type="binding site" evidence="14">
    <location>
        <position position="206"/>
    </location>
    <ligand>
        <name>NAD(+)</name>
        <dbReference type="ChEBI" id="CHEBI:57540"/>
    </ligand>
</feature>
<evidence type="ECO:0000256" key="10">
    <source>
        <dbReference type="ARBA" id="ARBA00023157"/>
    </source>
</evidence>
<feature type="disulfide bond" description="Redox-active" evidence="15">
    <location>
        <begin position="40"/>
        <end position="45"/>
    </location>
</feature>
<comment type="miscellaneous">
    <text evidence="16">The active site is a redox-active disulfide bond.</text>
</comment>
<dbReference type="NCBIfam" id="TIGR01350">
    <property type="entry name" value="lipoamide_DH"/>
    <property type="match status" value="1"/>
</dbReference>
<keyword evidence="11 16" id="KW-0676">Redox-active center</keyword>
<dbReference type="PANTHER" id="PTHR22912">
    <property type="entry name" value="DISULFIDE OXIDOREDUCTASE"/>
    <property type="match status" value="1"/>
</dbReference>